<evidence type="ECO:0000256" key="6">
    <source>
        <dbReference type="ARBA" id="ARBA00023157"/>
    </source>
</evidence>
<accession>A0AAV1RPK3</accession>
<dbReference type="FunFam" id="2.60.40.420:FF:000069">
    <property type="entry name" value="Early nodulin-like protein 1"/>
    <property type="match status" value="1"/>
</dbReference>
<dbReference type="PANTHER" id="PTHR33021">
    <property type="entry name" value="BLUE COPPER PROTEIN"/>
    <property type="match status" value="1"/>
</dbReference>
<dbReference type="PROSITE" id="PS51485">
    <property type="entry name" value="PHYTOCYANIN"/>
    <property type="match status" value="1"/>
</dbReference>
<keyword evidence="4 10" id="KW-0732">Signal</keyword>
<feature type="signal peptide" evidence="10">
    <location>
        <begin position="1"/>
        <end position="24"/>
    </location>
</feature>
<proteinExistence type="inferred from homology"/>
<evidence type="ECO:0000256" key="7">
    <source>
        <dbReference type="ARBA" id="ARBA00023180"/>
    </source>
</evidence>
<evidence type="ECO:0000256" key="2">
    <source>
        <dbReference type="ARBA" id="ARBA00022475"/>
    </source>
</evidence>
<keyword evidence="5" id="KW-0472">Membrane</keyword>
<dbReference type="GO" id="GO:0005886">
    <property type="term" value="C:plasma membrane"/>
    <property type="evidence" value="ECO:0007669"/>
    <property type="project" value="UniProtKB-SubCell"/>
</dbReference>
<evidence type="ECO:0000256" key="4">
    <source>
        <dbReference type="ARBA" id="ARBA00022729"/>
    </source>
</evidence>
<evidence type="ECO:0000256" key="9">
    <source>
        <dbReference type="ARBA" id="ARBA00035011"/>
    </source>
</evidence>
<keyword evidence="7" id="KW-0325">Glycoprotein</keyword>
<dbReference type="Pfam" id="PF02298">
    <property type="entry name" value="Cu_bind_like"/>
    <property type="match status" value="1"/>
</dbReference>
<dbReference type="PANTHER" id="PTHR33021:SF531">
    <property type="entry name" value="EARLY NODULIN-LIKE PROTEIN 11"/>
    <property type="match status" value="1"/>
</dbReference>
<dbReference type="InterPro" id="IPR008972">
    <property type="entry name" value="Cupredoxin"/>
</dbReference>
<comment type="caution">
    <text evidence="12">The sequence shown here is derived from an EMBL/GenBank/DDBJ whole genome shotgun (WGS) entry which is preliminary data.</text>
</comment>
<evidence type="ECO:0000256" key="1">
    <source>
        <dbReference type="ARBA" id="ARBA00004609"/>
    </source>
</evidence>
<dbReference type="SUPFAM" id="SSF49503">
    <property type="entry name" value="Cupredoxins"/>
    <property type="match status" value="1"/>
</dbReference>
<dbReference type="InterPro" id="IPR039391">
    <property type="entry name" value="Phytocyanin-like"/>
</dbReference>
<feature type="chain" id="PRO_5043370864" description="Phytocyanin domain-containing protein" evidence="10">
    <location>
        <begin position="25"/>
        <end position="178"/>
    </location>
</feature>
<evidence type="ECO:0000256" key="5">
    <source>
        <dbReference type="ARBA" id="ARBA00023136"/>
    </source>
</evidence>
<dbReference type="InterPro" id="IPR041846">
    <property type="entry name" value="ENL_dom"/>
</dbReference>
<dbReference type="Proteomes" id="UP001314170">
    <property type="component" value="Unassembled WGS sequence"/>
</dbReference>
<dbReference type="Gene3D" id="2.60.40.420">
    <property type="entry name" value="Cupredoxins - blue copper proteins"/>
    <property type="match status" value="1"/>
</dbReference>
<keyword evidence="8" id="KW-0449">Lipoprotein</keyword>
<dbReference type="AlphaFoldDB" id="A0AAV1RPK3"/>
<name>A0AAV1RPK3_9ROSI</name>
<evidence type="ECO:0000259" key="11">
    <source>
        <dbReference type="PROSITE" id="PS51485"/>
    </source>
</evidence>
<feature type="domain" description="Phytocyanin" evidence="11">
    <location>
        <begin position="25"/>
        <end position="129"/>
    </location>
</feature>
<evidence type="ECO:0000313" key="12">
    <source>
        <dbReference type="EMBL" id="CAK7338197.1"/>
    </source>
</evidence>
<keyword evidence="3" id="KW-0336">GPI-anchor</keyword>
<comment type="similarity">
    <text evidence="9">Belongs to the early nodulin-like (ENODL) family.</text>
</comment>
<gene>
    <name evidence="12" type="ORF">DCAF_LOCUS13240</name>
</gene>
<evidence type="ECO:0000256" key="3">
    <source>
        <dbReference type="ARBA" id="ARBA00022622"/>
    </source>
</evidence>
<dbReference type="GO" id="GO:0098552">
    <property type="term" value="C:side of membrane"/>
    <property type="evidence" value="ECO:0007669"/>
    <property type="project" value="UniProtKB-KW"/>
</dbReference>
<evidence type="ECO:0000313" key="13">
    <source>
        <dbReference type="Proteomes" id="UP001314170"/>
    </source>
</evidence>
<dbReference type="CDD" id="cd11019">
    <property type="entry name" value="OsENODL1_like"/>
    <property type="match status" value="1"/>
</dbReference>
<evidence type="ECO:0000256" key="8">
    <source>
        <dbReference type="ARBA" id="ARBA00023288"/>
    </source>
</evidence>
<keyword evidence="2" id="KW-1003">Cell membrane</keyword>
<dbReference type="GO" id="GO:0009055">
    <property type="term" value="F:electron transfer activity"/>
    <property type="evidence" value="ECO:0007669"/>
    <property type="project" value="InterPro"/>
</dbReference>
<keyword evidence="13" id="KW-1185">Reference proteome</keyword>
<evidence type="ECO:0000256" key="10">
    <source>
        <dbReference type="SAM" id="SignalP"/>
    </source>
</evidence>
<dbReference type="EMBL" id="CAWUPB010001111">
    <property type="protein sequence ID" value="CAK7338197.1"/>
    <property type="molecule type" value="Genomic_DNA"/>
</dbReference>
<protein>
    <recommendedName>
        <fullName evidence="11">Phytocyanin domain-containing protein</fullName>
    </recommendedName>
</protein>
<reference evidence="12 13" key="1">
    <citation type="submission" date="2024-01" db="EMBL/GenBank/DDBJ databases">
        <authorList>
            <person name="Waweru B."/>
        </authorList>
    </citation>
    <scope>NUCLEOTIDE SEQUENCE [LARGE SCALE GENOMIC DNA]</scope>
</reference>
<sequence>MASHKAALLSSVLLVSLFVTFTEAREFVVGGKNNSWKIPSSESDSLNKWAEASRFRVGDTLVWTYDPKKDSVLQVTKKDYETCNTSSPLATYKDGNTKVKLDKSGPYYFISGADGHCKQGQKLIIVVMSKRSQSMGISPAPSPVEFGGPAVAPTSTGGVTLRGGLGLIFGVLTGMILF</sequence>
<comment type="subcellular location">
    <subcellularLocation>
        <location evidence="1">Cell membrane</location>
        <topology evidence="1">Lipid-anchor</topology>
        <topology evidence="1">GPI-anchor</topology>
    </subcellularLocation>
</comment>
<keyword evidence="6" id="KW-1015">Disulfide bond</keyword>
<dbReference type="InterPro" id="IPR003245">
    <property type="entry name" value="Phytocyanin_dom"/>
</dbReference>
<organism evidence="12 13">
    <name type="scientific">Dovyalis caffra</name>
    <dbReference type="NCBI Taxonomy" id="77055"/>
    <lineage>
        <taxon>Eukaryota</taxon>
        <taxon>Viridiplantae</taxon>
        <taxon>Streptophyta</taxon>
        <taxon>Embryophyta</taxon>
        <taxon>Tracheophyta</taxon>
        <taxon>Spermatophyta</taxon>
        <taxon>Magnoliopsida</taxon>
        <taxon>eudicotyledons</taxon>
        <taxon>Gunneridae</taxon>
        <taxon>Pentapetalae</taxon>
        <taxon>rosids</taxon>
        <taxon>fabids</taxon>
        <taxon>Malpighiales</taxon>
        <taxon>Salicaceae</taxon>
        <taxon>Flacourtieae</taxon>
        <taxon>Dovyalis</taxon>
    </lineage>
</organism>